<evidence type="ECO:0000256" key="7">
    <source>
        <dbReference type="ARBA" id="ARBA00023125"/>
    </source>
</evidence>
<dbReference type="PROSITE" id="PS00718">
    <property type="entry name" value="SIGMA54_2"/>
    <property type="match status" value="1"/>
</dbReference>
<keyword evidence="7" id="KW-0238">DNA-binding</keyword>
<dbReference type="Pfam" id="PF04963">
    <property type="entry name" value="Sigma54_CBD"/>
    <property type="match status" value="1"/>
</dbReference>
<reference evidence="11" key="1">
    <citation type="submission" date="2021-11" db="EMBL/GenBank/DDBJ databases">
        <authorList>
            <person name="Bulgarelli D."/>
        </authorList>
    </citation>
    <scope>NUCLEOTIDE SEQUENCE</scope>
    <source>
        <strain evidence="11">Bi133</strain>
    </source>
</reference>
<dbReference type="RefSeq" id="WP_349654744.1">
    <property type="nucleotide sequence ID" value="NZ_CAKKMG010000092.1"/>
</dbReference>
<dbReference type="PANTHER" id="PTHR32248:SF4">
    <property type="entry name" value="RNA POLYMERASE SIGMA-54 FACTOR"/>
    <property type="match status" value="1"/>
</dbReference>
<evidence type="ECO:0000256" key="5">
    <source>
        <dbReference type="ARBA" id="ARBA00023015"/>
    </source>
</evidence>
<dbReference type="Pfam" id="PF00309">
    <property type="entry name" value="Sigma54_AID"/>
    <property type="match status" value="1"/>
</dbReference>
<dbReference type="Proteomes" id="UP000789326">
    <property type="component" value="Unassembled WGS sequence"/>
</dbReference>
<dbReference type="GO" id="GO:0016779">
    <property type="term" value="F:nucleotidyltransferase activity"/>
    <property type="evidence" value="ECO:0007669"/>
    <property type="project" value="UniProtKB-KW"/>
</dbReference>
<dbReference type="Gene3D" id="1.10.10.1330">
    <property type="entry name" value="RNA polymerase sigma-54 factor, core-binding domain"/>
    <property type="match status" value="1"/>
</dbReference>
<evidence type="ECO:0000259" key="9">
    <source>
        <dbReference type="Pfam" id="PF04552"/>
    </source>
</evidence>
<dbReference type="AlphaFoldDB" id="A0A9W4L645"/>
<dbReference type="PROSITE" id="PS00717">
    <property type="entry name" value="SIGMA54_1"/>
    <property type="match status" value="1"/>
</dbReference>
<dbReference type="InterPro" id="IPR007046">
    <property type="entry name" value="RNA_pol_sigma_54_core-bd"/>
</dbReference>
<dbReference type="InterPro" id="IPR038709">
    <property type="entry name" value="RpoN_core-bd_sf"/>
</dbReference>
<dbReference type="PANTHER" id="PTHR32248">
    <property type="entry name" value="RNA POLYMERASE SIGMA-54 FACTOR"/>
    <property type="match status" value="1"/>
</dbReference>
<comment type="similarity">
    <text evidence="1">Belongs to the sigma-54 factor family.</text>
</comment>
<dbReference type="NCBIfam" id="TIGR02395">
    <property type="entry name" value="rpoN_sigma"/>
    <property type="match status" value="1"/>
</dbReference>
<keyword evidence="8" id="KW-0804">Transcription</keyword>
<keyword evidence="3" id="KW-0808">Transferase</keyword>
<evidence type="ECO:0000256" key="3">
    <source>
        <dbReference type="ARBA" id="ARBA00022679"/>
    </source>
</evidence>
<gene>
    <name evidence="11" type="primary">rpoN</name>
    <name evidence="11" type="ORF">SRABI133_04352</name>
</gene>
<sequence length="445" mass="51150">MSMNMKAGLFQQQTLKMAMTQELMQAITLLQYSSQELSAFLENKTVENPLLSIDQPTSSLFQPTFDRKKGKRTLKNTYDANYWIEQISEDTLSLEQHIMSQVNHQQFSGEQQKAMLLLIHNLDENGYLRTQLDDICVPGIYPAVLEESLSILQELEPHGIGARNLQECLLLQVRAEGENLLAESIIENHFLDFAEKRWKDLSKKIGVTMKEIQEVFDYVQTLNPRPASLFFQEKPSYIVPDVVVEVRDGMLLVGNYDGNTPNLNVDKGYLNRMKSHKDQGVQRFIQDKWQEYQWISRGIQQRKETILKVIQCIVEKQPACFHHGLNYLKPMTMKEIADELGIHESTVSRAVKGKYVQTPFGTIEMRIFFTTSLQSVGLDEDMSGMQAKKSLQAAINGENKQKPLSDQDLVERLKEEHGIILARRTVAKYREQLGIPSSSKRKRYD</sequence>
<dbReference type="PROSITE" id="PS50044">
    <property type="entry name" value="SIGMA54_3"/>
    <property type="match status" value="1"/>
</dbReference>
<dbReference type="PRINTS" id="PR00045">
    <property type="entry name" value="SIGMA54FCT"/>
</dbReference>
<evidence type="ECO:0000256" key="4">
    <source>
        <dbReference type="ARBA" id="ARBA00022695"/>
    </source>
</evidence>
<dbReference type="GO" id="GO:0003677">
    <property type="term" value="F:DNA binding"/>
    <property type="evidence" value="ECO:0007669"/>
    <property type="project" value="UniProtKB-KW"/>
</dbReference>
<keyword evidence="2" id="KW-0240">DNA-directed RNA polymerase</keyword>
<dbReference type="InterPro" id="IPR007634">
    <property type="entry name" value="RNA_pol_sigma_54_DNA-bd"/>
</dbReference>
<evidence type="ECO:0000313" key="11">
    <source>
        <dbReference type="EMBL" id="CAH0294513.1"/>
    </source>
</evidence>
<evidence type="ECO:0000256" key="1">
    <source>
        <dbReference type="ARBA" id="ARBA00008798"/>
    </source>
</evidence>
<keyword evidence="4" id="KW-0548">Nucleotidyltransferase</keyword>
<keyword evidence="5" id="KW-0805">Transcription regulation</keyword>
<evidence type="ECO:0000313" key="12">
    <source>
        <dbReference type="Proteomes" id="UP000789326"/>
    </source>
</evidence>
<dbReference type="GO" id="GO:0001216">
    <property type="term" value="F:DNA-binding transcription activator activity"/>
    <property type="evidence" value="ECO:0007669"/>
    <property type="project" value="InterPro"/>
</dbReference>
<dbReference type="GO" id="GO:0016987">
    <property type="term" value="F:sigma factor activity"/>
    <property type="evidence" value="ECO:0007669"/>
    <property type="project" value="UniProtKB-KW"/>
</dbReference>
<evidence type="ECO:0000259" key="10">
    <source>
        <dbReference type="Pfam" id="PF04963"/>
    </source>
</evidence>
<dbReference type="PIRSF" id="PIRSF000774">
    <property type="entry name" value="RpoN"/>
    <property type="match status" value="1"/>
</dbReference>
<proteinExistence type="inferred from homology"/>
<dbReference type="Pfam" id="PF04552">
    <property type="entry name" value="Sigma54_DBD"/>
    <property type="match status" value="1"/>
</dbReference>
<name>A0A9W4L645_9BACI</name>
<keyword evidence="6" id="KW-0731">Sigma factor</keyword>
<dbReference type="InterPro" id="IPR000394">
    <property type="entry name" value="RNA_pol_sigma_54"/>
</dbReference>
<evidence type="ECO:0000256" key="2">
    <source>
        <dbReference type="ARBA" id="ARBA00022478"/>
    </source>
</evidence>
<organism evidence="11 12">
    <name type="scientific">Peribacillus simplex</name>
    <dbReference type="NCBI Taxonomy" id="1478"/>
    <lineage>
        <taxon>Bacteria</taxon>
        <taxon>Bacillati</taxon>
        <taxon>Bacillota</taxon>
        <taxon>Bacilli</taxon>
        <taxon>Bacillales</taxon>
        <taxon>Bacillaceae</taxon>
        <taxon>Peribacillus</taxon>
    </lineage>
</organism>
<dbReference type="EMBL" id="CAKKMG010000092">
    <property type="protein sequence ID" value="CAH0294513.1"/>
    <property type="molecule type" value="Genomic_DNA"/>
</dbReference>
<evidence type="ECO:0000256" key="6">
    <source>
        <dbReference type="ARBA" id="ARBA00023082"/>
    </source>
</evidence>
<accession>A0A9W4L645</accession>
<dbReference type="GO" id="GO:0006352">
    <property type="term" value="P:DNA-templated transcription initiation"/>
    <property type="evidence" value="ECO:0007669"/>
    <property type="project" value="InterPro"/>
</dbReference>
<dbReference type="GO" id="GO:0000428">
    <property type="term" value="C:DNA-directed RNA polymerase complex"/>
    <property type="evidence" value="ECO:0007669"/>
    <property type="project" value="UniProtKB-KW"/>
</dbReference>
<feature type="domain" description="RNA polymerase sigma factor 54 core-binding" evidence="10">
    <location>
        <begin position="84"/>
        <end position="269"/>
    </location>
</feature>
<feature type="domain" description="RNA polymerase sigma factor 54 DNA-binding" evidence="9">
    <location>
        <begin position="283"/>
        <end position="443"/>
    </location>
</feature>
<dbReference type="Gene3D" id="1.10.10.60">
    <property type="entry name" value="Homeodomain-like"/>
    <property type="match status" value="2"/>
</dbReference>
<evidence type="ECO:0000256" key="8">
    <source>
        <dbReference type="ARBA" id="ARBA00023163"/>
    </source>
</evidence>
<protein>
    <submittedName>
        <fullName evidence="11">RNA polymerase sigma-54 factor</fullName>
    </submittedName>
</protein>
<comment type="caution">
    <text evidence="11">The sequence shown here is derived from an EMBL/GenBank/DDBJ whole genome shotgun (WGS) entry which is preliminary data.</text>
</comment>